<sequence>MSARRRKVQGAISGLAVGVLILRLLLAAIPMPSPAAASELTLIPICTAAGLKWIHFDSKGPIKPAQTAAIDCPLCVAAHGFSLLVTVVALPLPSQAIGTVAPAFHRDAPVLRIAARPPPCRAPPLLSDSETEPRSL</sequence>
<gene>
    <name evidence="1" type="ORF">HQ394_02185</name>
</gene>
<evidence type="ECO:0000313" key="1">
    <source>
        <dbReference type="EMBL" id="QNT68383.1"/>
    </source>
</evidence>
<evidence type="ECO:0000313" key="2">
    <source>
        <dbReference type="Proteomes" id="UP000516369"/>
    </source>
</evidence>
<evidence type="ECO:0008006" key="3">
    <source>
        <dbReference type="Google" id="ProtNLM"/>
    </source>
</evidence>
<keyword evidence="2" id="KW-1185">Reference proteome</keyword>
<dbReference type="InterPro" id="IPR021333">
    <property type="entry name" value="DUF2946"/>
</dbReference>
<dbReference type="KEGG" id="dvn:HQ394_02185"/>
<dbReference type="Proteomes" id="UP000516369">
    <property type="component" value="Chromosome"/>
</dbReference>
<name>A0A7H1MY47_9PROT</name>
<dbReference type="RefSeq" id="WP_190261824.1">
    <property type="nucleotide sequence ID" value="NZ_CP053923.1"/>
</dbReference>
<reference evidence="1 2" key="1">
    <citation type="submission" date="2020-05" db="EMBL/GenBank/DDBJ databases">
        <title>Complete closed genome sequence of Defluviicoccus vanus.</title>
        <authorList>
            <person name="Bessarab I."/>
            <person name="Arumugam K."/>
            <person name="Maszenan A.M."/>
            <person name="Seviour R.J."/>
            <person name="Williams R.B."/>
        </authorList>
    </citation>
    <scope>NUCLEOTIDE SEQUENCE [LARGE SCALE GENOMIC DNA]</scope>
    <source>
        <strain evidence="1 2">Ben 114</strain>
    </source>
</reference>
<accession>A0A7H1MY47</accession>
<dbReference type="Pfam" id="PF11162">
    <property type="entry name" value="DUF2946"/>
    <property type="match status" value="1"/>
</dbReference>
<proteinExistence type="predicted"/>
<dbReference type="EMBL" id="CP053923">
    <property type="protein sequence ID" value="QNT68383.1"/>
    <property type="molecule type" value="Genomic_DNA"/>
</dbReference>
<protein>
    <recommendedName>
        <fullName evidence="3">DUF2946 domain-containing protein</fullName>
    </recommendedName>
</protein>
<dbReference type="AlphaFoldDB" id="A0A7H1MY47"/>
<organism evidence="1 2">
    <name type="scientific">Defluviicoccus vanus</name>
    <dbReference type="NCBI Taxonomy" id="111831"/>
    <lineage>
        <taxon>Bacteria</taxon>
        <taxon>Pseudomonadati</taxon>
        <taxon>Pseudomonadota</taxon>
        <taxon>Alphaproteobacteria</taxon>
        <taxon>Rhodospirillales</taxon>
        <taxon>Rhodospirillaceae</taxon>
        <taxon>Defluviicoccus</taxon>
    </lineage>
</organism>